<name>A0ABT8D115_9FLAO</name>
<gene>
    <name evidence="1" type="ORF">QW060_25030</name>
</gene>
<sequence>MENPFKKILIKEDLPGLIKDKVMDVIDLIKLTNRLIGTLSGWYSTGIFLIQ</sequence>
<keyword evidence="2" id="KW-1185">Reference proteome</keyword>
<dbReference type="EMBL" id="JAUFQU010000076">
    <property type="protein sequence ID" value="MDN3710144.1"/>
    <property type="molecule type" value="Genomic_DNA"/>
</dbReference>
<comment type="caution">
    <text evidence="1">The sequence shown here is derived from an EMBL/GenBank/DDBJ whole genome shotgun (WGS) entry which is preliminary data.</text>
</comment>
<evidence type="ECO:0000313" key="2">
    <source>
        <dbReference type="Proteomes" id="UP001242368"/>
    </source>
</evidence>
<proteinExistence type="predicted"/>
<accession>A0ABT8D115</accession>
<organism evidence="1 2">
    <name type="scientific">Paenimyroides ceti</name>
    <dbReference type="NCBI Taxonomy" id="395087"/>
    <lineage>
        <taxon>Bacteria</taxon>
        <taxon>Pseudomonadati</taxon>
        <taxon>Bacteroidota</taxon>
        <taxon>Flavobacteriia</taxon>
        <taxon>Flavobacteriales</taxon>
        <taxon>Flavobacteriaceae</taxon>
        <taxon>Paenimyroides</taxon>
    </lineage>
</organism>
<dbReference type="Proteomes" id="UP001242368">
    <property type="component" value="Unassembled WGS sequence"/>
</dbReference>
<reference evidence="2" key="1">
    <citation type="journal article" date="2019" name="Int. J. Syst. Evol. Microbiol.">
        <title>The Global Catalogue of Microorganisms (GCM) 10K type strain sequencing project: providing services to taxonomists for standard genome sequencing and annotation.</title>
        <authorList>
            <consortium name="The Broad Institute Genomics Platform"/>
            <consortium name="The Broad Institute Genome Sequencing Center for Infectious Disease"/>
            <person name="Wu L."/>
            <person name="Ma J."/>
        </authorList>
    </citation>
    <scope>NUCLEOTIDE SEQUENCE [LARGE SCALE GENOMIC DNA]</scope>
    <source>
        <strain evidence="2">CECT 7184</strain>
    </source>
</reference>
<dbReference type="RefSeq" id="WP_290365399.1">
    <property type="nucleotide sequence ID" value="NZ_JAUFQU010000076.1"/>
</dbReference>
<evidence type="ECO:0000313" key="1">
    <source>
        <dbReference type="EMBL" id="MDN3710144.1"/>
    </source>
</evidence>
<protein>
    <submittedName>
        <fullName evidence="1">Uncharacterized protein</fullName>
    </submittedName>
</protein>